<evidence type="ECO:0008006" key="3">
    <source>
        <dbReference type="Google" id="ProtNLM"/>
    </source>
</evidence>
<dbReference type="PANTHER" id="PTHR46060:SF1">
    <property type="entry name" value="MARINER MOS1 TRANSPOSASE-LIKE PROTEIN"/>
    <property type="match status" value="1"/>
</dbReference>
<dbReference type="PANTHER" id="PTHR46060">
    <property type="entry name" value="MARINER MOS1 TRANSPOSASE-LIKE PROTEIN"/>
    <property type="match status" value="1"/>
</dbReference>
<dbReference type="Pfam" id="PF01359">
    <property type="entry name" value="Transposase_1"/>
    <property type="match status" value="1"/>
</dbReference>
<comment type="caution">
    <text evidence="1">The sequence shown here is derived from an EMBL/GenBank/DDBJ whole genome shotgun (WGS) entry which is preliminary data.</text>
</comment>
<dbReference type="InterPro" id="IPR036397">
    <property type="entry name" value="RNaseH_sf"/>
</dbReference>
<protein>
    <recommendedName>
        <fullName evidence="3">Transposase</fullName>
    </recommendedName>
</protein>
<sequence>MHFDAPLLAAKNIRYAVLCCQSWLLAVHYEKWTAISRNAEKAWSVAPTCIERQQSPQTPGHLLSRSRRLDWLDTIVTGDEKWALYVNHTHNRAWCAGDEMSDPFVKGEFHEKKVRAERLYRFKLLPDNTTVTAEVYCAQLQKRADKIRKEHPKLDNVRLLHDNARLHIAKKTCQKILDGKFYRTHRITRTWPRATTTSSDRFSITWKGSSTMIVTTSKMTFVLPSPPSRRSSTPKESVIL</sequence>
<dbReference type="EMBL" id="JAVFWL010000005">
    <property type="protein sequence ID" value="KAK6754388.1"/>
    <property type="molecule type" value="Genomic_DNA"/>
</dbReference>
<evidence type="ECO:0000313" key="2">
    <source>
        <dbReference type="Proteomes" id="UP001303046"/>
    </source>
</evidence>
<name>A0ABR1DW22_NECAM</name>
<evidence type="ECO:0000313" key="1">
    <source>
        <dbReference type="EMBL" id="KAK6754388.1"/>
    </source>
</evidence>
<dbReference type="Gene3D" id="3.30.420.10">
    <property type="entry name" value="Ribonuclease H-like superfamily/Ribonuclease H"/>
    <property type="match status" value="1"/>
</dbReference>
<proteinExistence type="predicted"/>
<organism evidence="1 2">
    <name type="scientific">Necator americanus</name>
    <name type="common">Human hookworm</name>
    <dbReference type="NCBI Taxonomy" id="51031"/>
    <lineage>
        <taxon>Eukaryota</taxon>
        <taxon>Metazoa</taxon>
        <taxon>Ecdysozoa</taxon>
        <taxon>Nematoda</taxon>
        <taxon>Chromadorea</taxon>
        <taxon>Rhabditida</taxon>
        <taxon>Rhabditina</taxon>
        <taxon>Rhabditomorpha</taxon>
        <taxon>Strongyloidea</taxon>
        <taxon>Ancylostomatidae</taxon>
        <taxon>Bunostominae</taxon>
        <taxon>Necator</taxon>
    </lineage>
</organism>
<dbReference type="Proteomes" id="UP001303046">
    <property type="component" value="Unassembled WGS sequence"/>
</dbReference>
<dbReference type="InterPro" id="IPR052709">
    <property type="entry name" value="Transposase-MT_Hybrid"/>
</dbReference>
<gene>
    <name evidence="1" type="primary">Necator_chrV.g18201</name>
    <name evidence="1" type="ORF">RB195_013410</name>
</gene>
<reference evidence="1 2" key="1">
    <citation type="submission" date="2023-08" db="EMBL/GenBank/DDBJ databases">
        <title>A Necator americanus chromosomal reference genome.</title>
        <authorList>
            <person name="Ilik V."/>
            <person name="Petrzelkova K.J."/>
            <person name="Pardy F."/>
            <person name="Fuh T."/>
            <person name="Niatou-Singa F.S."/>
            <person name="Gouil Q."/>
            <person name="Baker L."/>
            <person name="Ritchie M.E."/>
            <person name="Jex A.R."/>
            <person name="Gazzola D."/>
            <person name="Li H."/>
            <person name="Toshio Fujiwara R."/>
            <person name="Zhan B."/>
            <person name="Aroian R.V."/>
            <person name="Pafco B."/>
            <person name="Schwarz E.M."/>
        </authorList>
    </citation>
    <scope>NUCLEOTIDE SEQUENCE [LARGE SCALE GENOMIC DNA]</scope>
    <source>
        <strain evidence="1 2">Aroian</strain>
        <tissue evidence="1">Whole animal</tissue>
    </source>
</reference>
<keyword evidence="2" id="KW-1185">Reference proteome</keyword>
<dbReference type="InterPro" id="IPR001888">
    <property type="entry name" value="Transposase_1"/>
</dbReference>
<accession>A0ABR1DW22</accession>